<accession>A0ACB9UEB8</accession>
<comment type="caution">
    <text evidence="1">The sequence shown here is derived from an EMBL/GenBank/DDBJ whole genome shotgun (WGS) entry which is preliminary data.</text>
</comment>
<protein>
    <submittedName>
        <fullName evidence="1">Uncharacterized protein</fullName>
    </submittedName>
</protein>
<reference evidence="1" key="1">
    <citation type="submission" date="2022-03" db="EMBL/GenBank/DDBJ databases">
        <title>Genomic analyses of argali, domestic sheep and their hybrids provide insights into chromosomal evolution, heterosis and genetic basis of agronomic traits.</title>
        <authorList>
            <person name="Li M."/>
        </authorList>
    </citation>
    <scope>NUCLEOTIDE SEQUENCE</scope>
    <source>
        <strain evidence="1">F1 hybrid</strain>
    </source>
</reference>
<organism evidence="1 2">
    <name type="scientific">Ovis ammon polii x Ovis aries</name>
    <dbReference type="NCBI Taxonomy" id="2918886"/>
    <lineage>
        <taxon>Eukaryota</taxon>
        <taxon>Metazoa</taxon>
        <taxon>Chordata</taxon>
        <taxon>Craniata</taxon>
        <taxon>Vertebrata</taxon>
        <taxon>Euteleostomi</taxon>
        <taxon>Mammalia</taxon>
        <taxon>Eutheria</taxon>
        <taxon>Laurasiatheria</taxon>
        <taxon>Artiodactyla</taxon>
        <taxon>Ruminantia</taxon>
        <taxon>Pecora</taxon>
        <taxon>Bovidae</taxon>
        <taxon>Caprinae</taxon>
        <taxon>Ovis</taxon>
    </lineage>
</organism>
<evidence type="ECO:0000313" key="1">
    <source>
        <dbReference type="EMBL" id="KAI4566586.1"/>
    </source>
</evidence>
<proteinExistence type="predicted"/>
<keyword evidence="2" id="KW-1185">Reference proteome</keyword>
<name>A0ACB9UEB8_9CETA</name>
<dbReference type="EMBL" id="CM043043">
    <property type="protein sequence ID" value="KAI4566586.1"/>
    <property type="molecule type" value="Genomic_DNA"/>
</dbReference>
<dbReference type="Proteomes" id="UP001057279">
    <property type="component" value="Linkage Group LG18"/>
</dbReference>
<evidence type="ECO:0000313" key="2">
    <source>
        <dbReference type="Proteomes" id="UP001057279"/>
    </source>
</evidence>
<gene>
    <name evidence="1" type="ORF">MJG53_015263</name>
</gene>
<sequence length="77" mass="8931">MGLILVLEDPTCRGLDNWLHEPQLPSQHCRAHEQPLLNPSSTTRENRNNEKPKPHNQRGAPTCRNWRRRSNEDSAQP</sequence>